<dbReference type="Proteomes" id="UP000606172">
    <property type="component" value="Unassembled WGS sequence"/>
</dbReference>
<evidence type="ECO:0000313" key="2">
    <source>
        <dbReference type="Proteomes" id="UP000606172"/>
    </source>
</evidence>
<dbReference type="EMBL" id="BOOW01000006">
    <property type="protein sequence ID" value="GII90520.1"/>
    <property type="molecule type" value="Genomic_DNA"/>
</dbReference>
<organism evidence="1 2">
    <name type="scientific">Sinosporangium siamense</name>
    <dbReference type="NCBI Taxonomy" id="1367973"/>
    <lineage>
        <taxon>Bacteria</taxon>
        <taxon>Bacillati</taxon>
        <taxon>Actinomycetota</taxon>
        <taxon>Actinomycetes</taxon>
        <taxon>Streptosporangiales</taxon>
        <taxon>Streptosporangiaceae</taxon>
        <taxon>Sinosporangium</taxon>
    </lineage>
</organism>
<sequence length="111" mass="12295">MLQSCGYPAFTHKSPREPLVRTAVREPVDPDEHVIRYERTSHYFYVLADGNAVNFLHGASVGAFIYLVQGEIIAATARLTSVGHEAGMHELDPADRSRIAATWLSYFDGTS</sequence>
<comment type="caution">
    <text evidence="1">The sequence shown here is derived from an EMBL/GenBank/DDBJ whole genome shotgun (WGS) entry which is preliminary data.</text>
</comment>
<proteinExistence type="predicted"/>
<dbReference type="AlphaFoldDB" id="A0A919RAS5"/>
<accession>A0A919RAS5</accession>
<protein>
    <submittedName>
        <fullName evidence="1">Uncharacterized protein</fullName>
    </submittedName>
</protein>
<dbReference type="RefSeq" id="WP_204021491.1">
    <property type="nucleotide sequence ID" value="NZ_BOOW01000006.1"/>
</dbReference>
<gene>
    <name evidence="1" type="ORF">Ssi02_07510</name>
</gene>
<keyword evidence="2" id="KW-1185">Reference proteome</keyword>
<name>A0A919RAS5_9ACTN</name>
<evidence type="ECO:0000313" key="1">
    <source>
        <dbReference type="EMBL" id="GII90520.1"/>
    </source>
</evidence>
<reference evidence="1" key="1">
    <citation type="submission" date="2021-01" db="EMBL/GenBank/DDBJ databases">
        <title>Whole genome shotgun sequence of Sinosporangium siamense NBRC 109515.</title>
        <authorList>
            <person name="Komaki H."/>
            <person name="Tamura T."/>
        </authorList>
    </citation>
    <scope>NUCLEOTIDE SEQUENCE</scope>
    <source>
        <strain evidence="1">NBRC 109515</strain>
    </source>
</reference>